<feature type="compositionally biased region" description="Basic and acidic residues" evidence="9">
    <location>
        <begin position="88"/>
        <end position="104"/>
    </location>
</feature>
<dbReference type="InterPro" id="IPR009057">
    <property type="entry name" value="Homeodomain-like_sf"/>
</dbReference>
<dbReference type="Pfam" id="PF00046">
    <property type="entry name" value="Homeodomain"/>
    <property type="match status" value="1"/>
</dbReference>
<reference evidence="11" key="2">
    <citation type="journal article" date="2023" name="Science">
        <title>Genomic signatures of disease resistance in endangered staghorn corals.</title>
        <authorList>
            <person name="Vollmer S.V."/>
            <person name="Selwyn J.D."/>
            <person name="Despard B.A."/>
            <person name="Roesel C.L."/>
        </authorList>
    </citation>
    <scope>NUCLEOTIDE SEQUENCE</scope>
    <source>
        <strain evidence="11">K2</strain>
    </source>
</reference>
<evidence type="ECO:0000313" key="12">
    <source>
        <dbReference type="Proteomes" id="UP001249851"/>
    </source>
</evidence>
<keyword evidence="3 7" id="KW-0238">DNA-binding</keyword>
<evidence type="ECO:0000256" key="7">
    <source>
        <dbReference type="PROSITE-ProRule" id="PRU00108"/>
    </source>
</evidence>
<evidence type="ECO:0000256" key="8">
    <source>
        <dbReference type="RuleBase" id="RU000682"/>
    </source>
</evidence>
<evidence type="ECO:0000256" key="1">
    <source>
        <dbReference type="ARBA" id="ARBA00004123"/>
    </source>
</evidence>
<feature type="region of interest" description="Disordered" evidence="9">
    <location>
        <begin position="85"/>
        <end position="104"/>
    </location>
</feature>
<sequence length="261" mass="29289">MQAAKTSTFSVESLISKESFAESRTDGGLGCVTLPRERTRTSPTFTSSISIPRPLSLEAVSPGHSSPFSQTSQSPLSSTGTFAISPHNADHHHTGIQRTDDSTRTRRYRTAFTREQLSRLEKEFLRENYVSRTRRSELASMLNLSETTIKIWFQNRRMKAKRRRMALGLKPVQAFCPTRHLSADAGHLTSSHLYNGLHYVPWSPYSSVSSPLWPHGVHFLHCDPHYHPFSVTPSGTSSSTSSYRPPSTQGTCSHVWKLTEQ</sequence>
<gene>
    <name evidence="11" type="ORF">P5673_004917</name>
</gene>
<dbReference type="PRINTS" id="PR00024">
    <property type="entry name" value="HOMEOBOX"/>
</dbReference>
<name>A0AAD9VDQ9_ACRCE</name>
<evidence type="ECO:0000256" key="5">
    <source>
        <dbReference type="ARBA" id="ARBA00023242"/>
    </source>
</evidence>
<feature type="region of interest" description="Disordered" evidence="9">
    <location>
        <begin position="22"/>
        <end position="80"/>
    </location>
</feature>
<dbReference type="PANTHER" id="PTHR46294:SF4">
    <property type="entry name" value="SEGMENTATION PROTEIN EVEN-SKIPPED"/>
    <property type="match status" value="1"/>
</dbReference>
<reference evidence="11" key="1">
    <citation type="journal article" date="2023" name="G3 (Bethesda)">
        <title>Whole genome assembly and annotation of the endangered Caribbean coral Acropora cervicornis.</title>
        <authorList>
            <person name="Selwyn J.D."/>
            <person name="Vollmer S.V."/>
        </authorList>
    </citation>
    <scope>NUCLEOTIDE SEQUENCE</scope>
    <source>
        <strain evidence="11">K2</strain>
    </source>
</reference>
<dbReference type="GO" id="GO:0005634">
    <property type="term" value="C:nucleus"/>
    <property type="evidence" value="ECO:0007669"/>
    <property type="project" value="UniProtKB-SubCell"/>
</dbReference>
<accession>A0AAD9VDQ9</accession>
<dbReference type="PROSITE" id="PS50071">
    <property type="entry name" value="HOMEOBOX_2"/>
    <property type="match status" value="1"/>
</dbReference>
<evidence type="ECO:0000313" key="11">
    <source>
        <dbReference type="EMBL" id="KAK2570155.1"/>
    </source>
</evidence>
<evidence type="ECO:0000256" key="3">
    <source>
        <dbReference type="ARBA" id="ARBA00023125"/>
    </source>
</evidence>
<feature type="DNA-binding region" description="Homeobox" evidence="7">
    <location>
        <begin position="105"/>
        <end position="164"/>
    </location>
</feature>
<dbReference type="Proteomes" id="UP001249851">
    <property type="component" value="Unassembled WGS sequence"/>
</dbReference>
<keyword evidence="2" id="KW-0217">Developmental protein</keyword>
<protein>
    <submittedName>
        <fullName evidence="11">Homeobox even-skipped-like protein 1</fullName>
    </submittedName>
</protein>
<dbReference type="PANTHER" id="PTHR46294">
    <property type="entry name" value="SEGMENTATION PROTEIN EVEN-SKIPPED"/>
    <property type="match status" value="1"/>
</dbReference>
<feature type="compositionally biased region" description="Polar residues" evidence="9">
    <location>
        <begin position="63"/>
        <end position="80"/>
    </location>
</feature>
<keyword evidence="5 7" id="KW-0539">Nucleus</keyword>
<evidence type="ECO:0000259" key="10">
    <source>
        <dbReference type="PROSITE" id="PS50071"/>
    </source>
</evidence>
<proteinExistence type="inferred from homology"/>
<dbReference type="CDD" id="cd00086">
    <property type="entry name" value="homeodomain"/>
    <property type="match status" value="1"/>
</dbReference>
<dbReference type="InterPro" id="IPR020479">
    <property type="entry name" value="HD_metazoa"/>
</dbReference>
<comment type="caution">
    <text evidence="11">The sequence shown here is derived from an EMBL/GenBank/DDBJ whole genome shotgun (WGS) entry which is preliminary data.</text>
</comment>
<evidence type="ECO:0000256" key="9">
    <source>
        <dbReference type="SAM" id="MobiDB-lite"/>
    </source>
</evidence>
<dbReference type="GO" id="GO:0000978">
    <property type="term" value="F:RNA polymerase II cis-regulatory region sequence-specific DNA binding"/>
    <property type="evidence" value="ECO:0007669"/>
    <property type="project" value="TreeGrafter"/>
</dbReference>
<evidence type="ECO:0000256" key="2">
    <source>
        <dbReference type="ARBA" id="ARBA00022473"/>
    </source>
</evidence>
<dbReference type="AlphaFoldDB" id="A0AAD9VDQ9"/>
<keyword evidence="12" id="KW-1185">Reference proteome</keyword>
<dbReference type="InterPro" id="IPR017970">
    <property type="entry name" value="Homeobox_CS"/>
</dbReference>
<dbReference type="PROSITE" id="PS00027">
    <property type="entry name" value="HOMEOBOX_1"/>
    <property type="match status" value="1"/>
</dbReference>
<dbReference type="InterPro" id="IPR001356">
    <property type="entry name" value="HD"/>
</dbReference>
<feature type="compositionally biased region" description="Low complexity" evidence="9">
    <location>
        <begin position="41"/>
        <end position="54"/>
    </location>
</feature>
<dbReference type="GO" id="GO:0000981">
    <property type="term" value="F:DNA-binding transcription factor activity, RNA polymerase II-specific"/>
    <property type="evidence" value="ECO:0007669"/>
    <property type="project" value="InterPro"/>
</dbReference>
<evidence type="ECO:0000256" key="4">
    <source>
        <dbReference type="ARBA" id="ARBA00023155"/>
    </source>
</evidence>
<organism evidence="11 12">
    <name type="scientific">Acropora cervicornis</name>
    <name type="common">Staghorn coral</name>
    <dbReference type="NCBI Taxonomy" id="6130"/>
    <lineage>
        <taxon>Eukaryota</taxon>
        <taxon>Metazoa</taxon>
        <taxon>Cnidaria</taxon>
        <taxon>Anthozoa</taxon>
        <taxon>Hexacorallia</taxon>
        <taxon>Scleractinia</taxon>
        <taxon>Astrocoeniina</taxon>
        <taxon>Acroporidae</taxon>
        <taxon>Acropora</taxon>
    </lineage>
</organism>
<keyword evidence="4 7" id="KW-0371">Homeobox</keyword>
<evidence type="ECO:0000256" key="6">
    <source>
        <dbReference type="ARBA" id="ARBA00038449"/>
    </source>
</evidence>
<dbReference type="SMART" id="SM00389">
    <property type="entry name" value="HOX"/>
    <property type="match status" value="1"/>
</dbReference>
<comment type="similarity">
    <text evidence="6">Belongs to the even-skipped homeobox family.</text>
</comment>
<dbReference type="Gene3D" id="1.10.10.60">
    <property type="entry name" value="Homeodomain-like"/>
    <property type="match status" value="1"/>
</dbReference>
<dbReference type="SUPFAM" id="SSF46689">
    <property type="entry name" value="Homeodomain-like"/>
    <property type="match status" value="1"/>
</dbReference>
<dbReference type="EMBL" id="JARQWQ010000008">
    <property type="protein sequence ID" value="KAK2570155.1"/>
    <property type="molecule type" value="Genomic_DNA"/>
</dbReference>
<comment type="subcellular location">
    <subcellularLocation>
        <location evidence="1 7 8">Nucleus</location>
    </subcellularLocation>
</comment>
<feature type="domain" description="Homeobox" evidence="10">
    <location>
        <begin position="103"/>
        <end position="163"/>
    </location>
</feature>
<dbReference type="InterPro" id="IPR052002">
    <property type="entry name" value="Even-skipped_HD"/>
</dbReference>